<evidence type="ECO:0000256" key="8">
    <source>
        <dbReference type="RuleBase" id="RU003560"/>
    </source>
</evidence>
<keyword evidence="11" id="KW-1185">Reference proteome</keyword>
<sequence length="456" mass="49127">MSPAPAISADPVPELENDHGAKVVSIGSPSEKSARYIKMWQENVRGGFATFPVVLERASGHIITDVDGKEYIDMISQFAVINFGYTHPRITEAVVKQIRKVATFNTSYVHPLYAEFASRICKKFGYSGVATMITGSEGVESAVKIARKWAYVKKGIPTDEAWVITADSCYHGLTLATMPLSNHMASNFGKHLPNVGPVGPSSGRLIRFGNADDLEIVLREDANKIAAFMIEPIQGYSGTVVPPKGYLKAVQDLCSRYNILFICDEVQTGYGRTGTDLAFQNEPGVKPDLVVLGKAITGGQLPMSAILGNESTLGLLKPYEVASTYAAAPVACAAAIAALDVLEEEKISERSQKLGSILTEAFEKAVLPHLLDHRGKRRGLFQTLVVDEDASSGITARRIAALCAHRGVLVGNAANRLRFSPPLTICREDMLKAVDVVVSAFRDVSKLGDFLGSDGL</sequence>
<comment type="caution">
    <text evidence="10">The sequence shown here is derived from an EMBL/GenBank/DDBJ whole genome shotgun (WGS) entry which is preliminary data.</text>
</comment>
<keyword evidence="5 9" id="KW-0032">Aminotransferase</keyword>
<evidence type="ECO:0000256" key="5">
    <source>
        <dbReference type="ARBA" id="ARBA00022576"/>
    </source>
</evidence>
<proteinExistence type="inferred from homology"/>
<dbReference type="Gene3D" id="3.40.640.10">
    <property type="entry name" value="Type I PLP-dependent aspartate aminotransferase-like (Major domain)"/>
    <property type="match status" value="1"/>
</dbReference>
<evidence type="ECO:0000256" key="2">
    <source>
        <dbReference type="ARBA" id="ARBA00004998"/>
    </source>
</evidence>
<evidence type="ECO:0000313" key="10">
    <source>
        <dbReference type="EMBL" id="VUC31948.1"/>
    </source>
</evidence>
<comment type="cofactor">
    <cofactor evidence="1 9">
        <name>pyridoxal 5'-phosphate</name>
        <dbReference type="ChEBI" id="CHEBI:597326"/>
    </cofactor>
</comment>
<dbReference type="CDD" id="cd00610">
    <property type="entry name" value="OAT_like"/>
    <property type="match status" value="1"/>
</dbReference>
<dbReference type="PANTHER" id="PTHR11986:SF18">
    <property type="entry name" value="ORNITHINE AMINOTRANSFERASE, MITOCHONDRIAL"/>
    <property type="match status" value="1"/>
</dbReference>
<dbReference type="Gene3D" id="3.90.1150.10">
    <property type="entry name" value="Aspartate Aminotransferase, domain 1"/>
    <property type="match status" value="1"/>
</dbReference>
<dbReference type="SUPFAM" id="SSF53383">
    <property type="entry name" value="PLP-dependent transferases"/>
    <property type="match status" value="1"/>
</dbReference>
<dbReference type="EC" id="2.6.1.13" evidence="4 9"/>
<keyword evidence="6 9" id="KW-0808">Transferase</keyword>
<evidence type="ECO:0000256" key="3">
    <source>
        <dbReference type="ARBA" id="ARBA00008954"/>
    </source>
</evidence>
<dbReference type="InterPro" id="IPR049704">
    <property type="entry name" value="Aminotrans_3_PPA_site"/>
</dbReference>
<dbReference type="InterPro" id="IPR015424">
    <property type="entry name" value="PyrdxlP-dep_Trfase"/>
</dbReference>
<evidence type="ECO:0000256" key="9">
    <source>
        <dbReference type="RuleBase" id="RU365036"/>
    </source>
</evidence>
<dbReference type="InterPro" id="IPR015422">
    <property type="entry name" value="PyrdxlP-dep_Trfase_small"/>
</dbReference>
<evidence type="ECO:0000256" key="6">
    <source>
        <dbReference type="ARBA" id="ARBA00022679"/>
    </source>
</evidence>
<comment type="catalytic activity">
    <reaction evidence="9">
        <text>a 2-oxocarboxylate + L-ornithine = L-glutamate 5-semialdehyde + an L-alpha-amino acid</text>
        <dbReference type="Rhea" id="RHEA:13877"/>
        <dbReference type="ChEBI" id="CHEBI:35179"/>
        <dbReference type="ChEBI" id="CHEBI:46911"/>
        <dbReference type="ChEBI" id="CHEBI:58066"/>
        <dbReference type="ChEBI" id="CHEBI:59869"/>
        <dbReference type="EC" id="2.6.1.13"/>
    </reaction>
</comment>
<keyword evidence="7 8" id="KW-0663">Pyridoxal phosphate</keyword>
<comment type="pathway">
    <text evidence="2 9">Amino-acid biosynthesis; L-proline biosynthesis; L-glutamate 5-semialdehyde from L-ornithine: step 1/1.</text>
</comment>
<name>A0ABY6UL93_BIOOC</name>
<dbReference type="EMBL" id="CABFNS010000837">
    <property type="protein sequence ID" value="VUC31948.1"/>
    <property type="molecule type" value="Genomic_DNA"/>
</dbReference>
<evidence type="ECO:0000313" key="11">
    <source>
        <dbReference type="Proteomes" id="UP000766486"/>
    </source>
</evidence>
<protein>
    <recommendedName>
        <fullName evidence="4 9">Ornithine aminotransferase</fullName>
        <ecNumber evidence="4 9">2.6.1.13</ecNumber>
    </recommendedName>
</protein>
<accession>A0ABY6UL93</accession>
<dbReference type="PROSITE" id="PS00600">
    <property type="entry name" value="AA_TRANSFER_CLASS_3"/>
    <property type="match status" value="1"/>
</dbReference>
<dbReference type="Proteomes" id="UP000766486">
    <property type="component" value="Unassembled WGS sequence"/>
</dbReference>
<organism evidence="10 11">
    <name type="scientific">Bionectria ochroleuca</name>
    <name type="common">Gliocladium roseum</name>
    <dbReference type="NCBI Taxonomy" id="29856"/>
    <lineage>
        <taxon>Eukaryota</taxon>
        <taxon>Fungi</taxon>
        <taxon>Dikarya</taxon>
        <taxon>Ascomycota</taxon>
        <taxon>Pezizomycotina</taxon>
        <taxon>Sordariomycetes</taxon>
        <taxon>Hypocreomycetidae</taxon>
        <taxon>Hypocreales</taxon>
        <taxon>Bionectriaceae</taxon>
        <taxon>Clonostachys</taxon>
    </lineage>
</organism>
<dbReference type="NCBIfam" id="TIGR01885">
    <property type="entry name" value="Orn_aminotrans"/>
    <property type="match status" value="1"/>
</dbReference>
<dbReference type="InterPro" id="IPR010164">
    <property type="entry name" value="Orn_aminotrans"/>
</dbReference>
<dbReference type="InterPro" id="IPR005814">
    <property type="entry name" value="Aminotrans_3"/>
</dbReference>
<dbReference type="InterPro" id="IPR050103">
    <property type="entry name" value="Class-III_PLP-dep_AT"/>
</dbReference>
<dbReference type="InterPro" id="IPR015421">
    <property type="entry name" value="PyrdxlP-dep_Trfase_major"/>
</dbReference>
<dbReference type="PIRSF" id="PIRSF000521">
    <property type="entry name" value="Transaminase_4ab_Lys_Orn"/>
    <property type="match status" value="1"/>
</dbReference>
<dbReference type="Pfam" id="PF00202">
    <property type="entry name" value="Aminotran_3"/>
    <property type="match status" value="1"/>
</dbReference>
<reference evidence="10 11" key="1">
    <citation type="submission" date="2019-06" db="EMBL/GenBank/DDBJ databases">
        <authorList>
            <person name="Broberg M."/>
        </authorList>
    </citation>
    <scope>NUCLEOTIDE SEQUENCE [LARGE SCALE GENOMIC DNA]</scope>
</reference>
<evidence type="ECO:0000256" key="7">
    <source>
        <dbReference type="ARBA" id="ARBA00022898"/>
    </source>
</evidence>
<dbReference type="PANTHER" id="PTHR11986">
    <property type="entry name" value="AMINOTRANSFERASE CLASS III"/>
    <property type="match status" value="1"/>
</dbReference>
<evidence type="ECO:0000256" key="1">
    <source>
        <dbReference type="ARBA" id="ARBA00001933"/>
    </source>
</evidence>
<evidence type="ECO:0000256" key="4">
    <source>
        <dbReference type="ARBA" id="ARBA00012924"/>
    </source>
</evidence>
<gene>
    <name evidence="10" type="ORF">CLO192961_LOCUS315802</name>
</gene>
<comment type="similarity">
    <text evidence="3 8">Belongs to the class-III pyridoxal-phosphate-dependent aminotransferase family.</text>
</comment>